<dbReference type="PROSITE" id="PS50076">
    <property type="entry name" value="DNAJ_2"/>
    <property type="match status" value="1"/>
</dbReference>
<comment type="caution">
    <text evidence="2">The sequence shown here is derived from an EMBL/GenBank/DDBJ whole genome shotgun (WGS) entry which is preliminary data.</text>
</comment>
<evidence type="ECO:0000313" key="3">
    <source>
        <dbReference type="Proteomes" id="UP001596053"/>
    </source>
</evidence>
<evidence type="ECO:0000313" key="2">
    <source>
        <dbReference type="EMBL" id="MFC5423687.1"/>
    </source>
</evidence>
<dbReference type="EMBL" id="JBHSLW010000097">
    <property type="protein sequence ID" value="MFC5423687.1"/>
    <property type="molecule type" value="Genomic_DNA"/>
</dbReference>
<dbReference type="Gene3D" id="1.10.287.110">
    <property type="entry name" value="DnaJ domain"/>
    <property type="match status" value="1"/>
</dbReference>
<feature type="domain" description="J" evidence="1">
    <location>
        <begin position="146"/>
        <end position="200"/>
    </location>
</feature>
<proteinExistence type="predicted"/>
<evidence type="ECO:0000259" key="1">
    <source>
        <dbReference type="PROSITE" id="PS50076"/>
    </source>
</evidence>
<dbReference type="RefSeq" id="WP_377801757.1">
    <property type="nucleotide sequence ID" value="NZ_JBHSLW010000097.1"/>
</dbReference>
<reference evidence="3" key="1">
    <citation type="journal article" date="2019" name="Int. J. Syst. Evol. Microbiol.">
        <title>The Global Catalogue of Microorganisms (GCM) 10K type strain sequencing project: providing services to taxonomists for standard genome sequencing and annotation.</title>
        <authorList>
            <consortium name="The Broad Institute Genomics Platform"/>
            <consortium name="The Broad Institute Genome Sequencing Center for Infectious Disease"/>
            <person name="Wu L."/>
            <person name="Ma J."/>
        </authorList>
    </citation>
    <scope>NUCLEOTIDE SEQUENCE [LARGE SCALE GENOMIC DNA]</scope>
    <source>
        <strain evidence="3">NCAIM B.01391</strain>
    </source>
</reference>
<dbReference type="InterPro" id="IPR001623">
    <property type="entry name" value="DnaJ_domain"/>
</dbReference>
<organism evidence="2 3">
    <name type="scientific">Bosea eneae</name>
    <dbReference type="NCBI Taxonomy" id="151454"/>
    <lineage>
        <taxon>Bacteria</taxon>
        <taxon>Pseudomonadati</taxon>
        <taxon>Pseudomonadota</taxon>
        <taxon>Alphaproteobacteria</taxon>
        <taxon>Hyphomicrobiales</taxon>
        <taxon>Boseaceae</taxon>
        <taxon>Bosea</taxon>
    </lineage>
</organism>
<name>A0ABW0J048_9HYPH</name>
<dbReference type="PRINTS" id="PR00625">
    <property type="entry name" value="JDOMAIN"/>
</dbReference>
<protein>
    <submittedName>
        <fullName evidence="2">J domain-containing protein</fullName>
    </submittedName>
</protein>
<dbReference type="SMART" id="SM00271">
    <property type="entry name" value="DnaJ"/>
    <property type="match status" value="1"/>
</dbReference>
<gene>
    <name evidence="2" type="ORF">ACFPOB_29575</name>
</gene>
<accession>A0ABW0J048</accession>
<dbReference type="SUPFAM" id="SSF46565">
    <property type="entry name" value="Chaperone J-domain"/>
    <property type="match status" value="1"/>
</dbReference>
<dbReference type="Proteomes" id="UP001596053">
    <property type="component" value="Unassembled WGS sequence"/>
</dbReference>
<dbReference type="InterPro" id="IPR036869">
    <property type="entry name" value="J_dom_sf"/>
</dbReference>
<dbReference type="Pfam" id="PF00226">
    <property type="entry name" value="DnaJ"/>
    <property type="match status" value="1"/>
</dbReference>
<keyword evidence="3" id="KW-1185">Reference proteome</keyword>
<sequence>MIEAYPLAWPPGWPRTPYHQRKAGRDQFRRSTGPWTIADARDELSREVRALGGKSVVISSNFALRRDGLLMASARKPDDESIALYFVRAGKPLAMACDRYHDAVGNLRSLALAIEAMRQLERHGGGTMVDRAFEGFAALPAPGTKPWWEILAVKPTASTAEINTAFRRLAAERHPDRNGGSGAMMAELNVARDAGLKAAGGPDV</sequence>
<dbReference type="CDD" id="cd06257">
    <property type="entry name" value="DnaJ"/>
    <property type="match status" value="1"/>
</dbReference>